<dbReference type="Gene3D" id="2.60.40.230">
    <property type="entry name" value="Neocarzinostatin-like"/>
    <property type="match status" value="1"/>
</dbReference>
<accession>A0ABN0WIC5</accession>
<dbReference type="Proteomes" id="UP001500063">
    <property type="component" value="Unassembled WGS sequence"/>
</dbReference>
<feature type="chain" id="PRO_5045393618" description="Neocarzinostatin family protein" evidence="3">
    <location>
        <begin position="28"/>
        <end position="313"/>
    </location>
</feature>
<keyword evidence="5" id="KW-1185">Reference proteome</keyword>
<proteinExistence type="predicted"/>
<keyword evidence="2" id="KW-0812">Transmembrane</keyword>
<reference evidence="4 5" key="1">
    <citation type="journal article" date="2019" name="Int. J. Syst. Evol. Microbiol.">
        <title>The Global Catalogue of Microorganisms (GCM) 10K type strain sequencing project: providing services to taxonomists for standard genome sequencing and annotation.</title>
        <authorList>
            <consortium name="The Broad Institute Genomics Platform"/>
            <consortium name="The Broad Institute Genome Sequencing Center for Infectious Disease"/>
            <person name="Wu L."/>
            <person name="Ma J."/>
        </authorList>
    </citation>
    <scope>NUCLEOTIDE SEQUENCE [LARGE SCALE GENOMIC DNA]</scope>
    <source>
        <strain evidence="4 5">JCM 4565</strain>
    </source>
</reference>
<keyword evidence="2" id="KW-1133">Transmembrane helix</keyword>
<keyword evidence="3" id="KW-0732">Signal</keyword>
<organism evidence="4 5">
    <name type="scientific">Streptomyces blastmyceticus</name>
    <dbReference type="NCBI Taxonomy" id="68180"/>
    <lineage>
        <taxon>Bacteria</taxon>
        <taxon>Bacillati</taxon>
        <taxon>Actinomycetota</taxon>
        <taxon>Actinomycetes</taxon>
        <taxon>Kitasatosporales</taxon>
        <taxon>Streptomycetaceae</taxon>
        <taxon>Streptomyces</taxon>
    </lineage>
</organism>
<gene>
    <name evidence="4" type="ORF">GCM10010319_13320</name>
</gene>
<evidence type="ECO:0000313" key="5">
    <source>
        <dbReference type="Proteomes" id="UP001500063"/>
    </source>
</evidence>
<feature type="region of interest" description="Disordered" evidence="1">
    <location>
        <begin position="279"/>
        <end position="313"/>
    </location>
</feature>
<evidence type="ECO:0000313" key="4">
    <source>
        <dbReference type="EMBL" id="GAA0338686.1"/>
    </source>
</evidence>
<evidence type="ECO:0000256" key="3">
    <source>
        <dbReference type="SAM" id="SignalP"/>
    </source>
</evidence>
<dbReference type="RefSeq" id="WP_425572846.1">
    <property type="nucleotide sequence ID" value="NZ_BAAABW010000008.1"/>
</dbReference>
<dbReference type="InterPro" id="IPR027273">
    <property type="entry name" value="Neocarzinostatin-like"/>
</dbReference>
<keyword evidence="2" id="KW-0472">Membrane</keyword>
<feature type="signal peptide" evidence="3">
    <location>
        <begin position="1"/>
        <end position="27"/>
    </location>
</feature>
<evidence type="ECO:0008006" key="6">
    <source>
        <dbReference type="Google" id="ProtNLM"/>
    </source>
</evidence>
<feature type="transmembrane region" description="Helical" evidence="2">
    <location>
        <begin position="254"/>
        <end position="275"/>
    </location>
</feature>
<evidence type="ECO:0000256" key="1">
    <source>
        <dbReference type="SAM" id="MobiDB-lite"/>
    </source>
</evidence>
<feature type="compositionally biased region" description="Basic and acidic residues" evidence="1">
    <location>
        <begin position="304"/>
        <end position="313"/>
    </location>
</feature>
<dbReference type="EMBL" id="BAAABW010000008">
    <property type="protein sequence ID" value="GAA0338686.1"/>
    <property type="molecule type" value="Genomic_DNA"/>
</dbReference>
<dbReference type="SUPFAM" id="SSF49319">
    <property type="entry name" value="Actinoxanthin-like"/>
    <property type="match status" value="1"/>
</dbReference>
<protein>
    <recommendedName>
        <fullName evidence="6">Neocarzinostatin family protein</fullName>
    </recommendedName>
</protein>
<comment type="caution">
    <text evidence="4">The sequence shown here is derived from an EMBL/GenBank/DDBJ whole genome shotgun (WGS) entry which is preliminary data.</text>
</comment>
<sequence>MNARRAGGIAVLLALVFMLLPAGRASADGPALRLDRTEAGKGGNITVSGAGWRPRTLLTLLICGQNMIGGTNTCANADGRTVTTGADGRFSRQLPVAEPPRPCPCVVHVATVSGDPTAVDAAFKVAGHPVASLPQQTGGERLGVLDARLEGSSGLLTWFGAPPHRRLVVTLGNLGSEPAKDPVFQLGTAHGVLAPEWEKQRWHGTIAAGARARVPLDVELSSGAYGDYLLSLKYGDKVLVEQPWDVSRPWGVTLFWILLCVVIPAGVFRLGMLLVNHARPRPPAPPSTRRAPAPLPWFTPESGPEGREGPPSP</sequence>
<evidence type="ECO:0000256" key="2">
    <source>
        <dbReference type="SAM" id="Phobius"/>
    </source>
</evidence>
<name>A0ABN0WIC5_9ACTN</name>